<dbReference type="Pfam" id="PF02518">
    <property type="entry name" value="HATPase_c"/>
    <property type="match status" value="1"/>
</dbReference>
<keyword evidence="14" id="KW-1185">Reference proteome</keyword>
<dbReference type="PANTHER" id="PTHR44936:SF10">
    <property type="entry name" value="SENSOR PROTEIN RSTB"/>
    <property type="match status" value="1"/>
</dbReference>
<dbReference type="InterPro" id="IPR036097">
    <property type="entry name" value="HisK_dim/P_sf"/>
</dbReference>
<reference evidence="13" key="1">
    <citation type="submission" date="2022-05" db="EMBL/GenBank/DDBJ databases">
        <title>An RpoN-dependent PEP-CTERM gene is involved in floc formation of an Aquincola tertiaricarbonis strain.</title>
        <authorList>
            <person name="Qiu D."/>
            <person name="Xia M."/>
        </authorList>
    </citation>
    <scope>NUCLEOTIDE SEQUENCE</scope>
    <source>
        <strain evidence="13">RN12</strain>
    </source>
</reference>
<feature type="domain" description="Histidine kinase" evidence="11">
    <location>
        <begin position="237"/>
        <end position="439"/>
    </location>
</feature>
<dbReference type="EMBL" id="CP097636">
    <property type="protein sequence ID" value="URI10222.1"/>
    <property type="molecule type" value="Genomic_DNA"/>
</dbReference>
<dbReference type="InterPro" id="IPR003594">
    <property type="entry name" value="HATPase_dom"/>
</dbReference>
<dbReference type="Gene3D" id="3.30.565.10">
    <property type="entry name" value="Histidine kinase-like ATPase, C-terminal domain"/>
    <property type="match status" value="1"/>
</dbReference>
<keyword evidence="10" id="KW-1133">Transmembrane helix</keyword>
<evidence type="ECO:0000256" key="8">
    <source>
        <dbReference type="ARBA" id="ARBA00022777"/>
    </source>
</evidence>
<proteinExistence type="predicted"/>
<evidence type="ECO:0000256" key="3">
    <source>
        <dbReference type="ARBA" id="ARBA00012438"/>
    </source>
</evidence>
<evidence type="ECO:0000256" key="1">
    <source>
        <dbReference type="ARBA" id="ARBA00000085"/>
    </source>
</evidence>
<dbReference type="SMART" id="SM00304">
    <property type="entry name" value="HAMP"/>
    <property type="match status" value="1"/>
</dbReference>
<evidence type="ECO:0000313" key="14">
    <source>
        <dbReference type="Proteomes" id="UP001056201"/>
    </source>
</evidence>
<evidence type="ECO:0000256" key="4">
    <source>
        <dbReference type="ARBA" id="ARBA00022475"/>
    </source>
</evidence>
<evidence type="ECO:0000256" key="9">
    <source>
        <dbReference type="ARBA" id="ARBA00022840"/>
    </source>
</evidence>
<organism evidence="13 14">
    <name type="scientific">Aquincola tertiaricarbonis</name>
    <dbReference type="NCBI Taxonomy" id="391953"/>
    <lineage>
        <taxon>Bacteria</taxon>
        <taxon>Pseudomonadati</taxon>
        <taxon>Pseudomonadota</taxon>
        <taxon>Betaproteobacteria</taxon>
        <taxon>Burkholderiales</taxon>
        <taxon>Sphaerotilaceae</taxon>
        <taxon>Aquincola</taxon>
    </lineage>
</organism>
<dbReference type="InterPro" id="IPR004358">
    <property type="entry name" value="Sig_transdc_His_kin-like_C"/>
</dbReference>
<evidence type="ECO:0000259" key="12">
    <source>
        <dbReference type="PROSITE" id="PS50885"/>
    </source>
</evidence>
<dbReference type="InterPro" id="IPR003661">
    <property type="entry name" value="HisK_dim/P_dom"/>
</dbReference>
<dbReference type="PANTHER" id="PTHR44936">
    <property type="entry name" value="SENSOR PROTEIN CREC"/>
    <property type="match status" value="1"/>
</dbReference>
<dbReference type="InterPro" id="IPR036890">
    <property type="entry name" value="HATPase_C_sf"/>
</dbReference>
<keyword evidence="6" id="KW-0808">Transferase</keyword>
<dbReference type="SMART" id="SM00387">
    <property type="entry name" value="HATPase_c"/>
    <property type="match status" value="1"/>
</dbReference>
<keyword evidence="7" id="KW-0547">Nucleotide-binding</keyword>
<dbReference type="SUPFAM" id="SSF55874">
    <property type="entry name" value="ATPase domain of HSP90 chaperone/DNA topoisomerase II/histidine kinase"/>
    <property type="match status" value="1"/>
</dbReference>
<dbReference type="CDD" id="cd00082">
    <property type="entry name" value="HisKA"/>
    <property type="match status" value="1"/>
</dbReference>
<dbReference type="Gene3D" id="6.10.340.10">
    <property type="match status" value="1"/>
</dbReference>
<comment type="subcellular location">
    <subcellularLocation>
        <location evidence="2">Cell membrane</location>
        <topology evidence="2">Multi-pass membrane protein</topology>
    </subcellularLocation>
</comment>
<dbReference type="SMART" id="SM00388">
    <property type="entry name" value="HisKA"/>
    <property type="match status" value="1"/>
</dbReference>
<keyword evidence="8 13" id="KW-0418">Kinase</keyword>
<dbReference type="PRINTS" id="PR00344">
    <property type="entry name" value="BCTRLSENSOR"/>
</dbReference>
<dbReference type="SUPFAM" id="SSF158472">
    <property type="entry name" value="HAMP domain-like"/>
    <property type="match status" value="1"/>
</dbReference>
<evidence type="ECO:0000256" key="10">
    <source>
        <dbReference type="SAM" id="Phobius"/>
    </source>
</evidence>
<evidence type="ECO:0000313" key="13">
    <source>
        <dbReference type="EMBL" id="URI10222.1"/>
    </source>
</evidence>
<feature type="transmembrane region" description="Helical" evidence="10">
    <location>
        <begin position="26"/>
        <end position="46"/>
    </location>
</feature>
<keyword evidence="10" id="KW-0472">Membrane</keyword>
<dbReference type="Gene3D" id="1.10.287.130">
    <property type="match status" value="1"/>
</dbReference>
<feature type="transmembrane region" description="Helical" evidence="10">
    <location>
        <begin position="157"/>
        <end position="176"/>
    </location>
</feature>
<dbReference type="Pfam" id="PF00672">
    <property type="entry name" value="HAMP"/>
    <property type="match status" value="1"/>
</dbReference>
<dbReference type="InterPro" id="IPR050980">
    <property type="entry name" value="2C_sensor_his_kinase"/>
</dbReference>
<protein>
    <recommendedName>
        <fullName evidence="3">histidine kinase</fullName>
        <ecNumber evidence="3">2.7.13.3</ecNumber>
    </recommendedName>
</protein>
<keyword evidence="5" id="KW-0597">Phosphoprotein</keyword>
<keyword evidence="4" id="KW-1003">Cell membrane</keyword>
<evidence type="ECO:0000256" key="7">
    <source>
        <dbReference type="ARBA" id="ARBA00022741"/>
    </source>
</evidence>
<gene>
    <name evidence="13" type="ORF">MW290_14470</name>
</gene>
<keyword evidence="9" id="KW-0067">ATP-binding</keyword>
<evidence type="ECO:0000256" key="2">
    <source>
        <dbReference type="ARBA" id="ARBA00004651"/>
    </source>
</evidence>
<comment type="catalytic activity">
    <reaction evidence="1">
        <text>ATP + protein L-histidine = ADP + protein N-phospho-L-histidine.</text>
        <dbReference type="EC" id="2.7.13.3"/>
    </reaction>
</comment>
<dbReference type="CDD" id="cd06225">
    <property type="entry name" value="HAMP"/>
    <property type="match status" value="1"/>
</dbReference>
<dbReference type="CDD" id="cd00075">
    <property type="entry name" value="HATPase"/>
    <property type="match status" value="1"/>
</dbReference>
<feature type="domain" description="HAMP" evidence="12">
    <location>
        <begin position="177"/>
        <end position="229"/>
    </location>
</feature>
<dbReference type="Pfam" id="PF00512">
    <property type="entry name" value="HisKA"/>
    <property type="match status" value="1"/>
</dbReference>
<dbReference type="InterPro" id="IPR003660">
    <property type="entry name" value="HAMP_dom"/>
</dbReference>
<name>A0ABY4SA34_AQUTE</name>
<accession>A0ABY4SA34</accession>
<keyword evidence="10" id="KW-0812">Transmembrane</keyword>
<dbReference type="PROSITE" id="PS50109">
    <property type="entry name" value="HIS_KIN"/>
    <property type="match status" value="1"/>
</dbReference>
<evidence type="ECO:0000259" key="11">
    <source>
        <dbReference type="PROSITE" id="PS50109"/>
    </source>
</evidence>
<evidence type="ECO:0000256" key="5">
    <source>
        <dbReference type="ARBA" id="ARBA00022553"/>
    </source>
</evidence>
<dbReference type="Proteomes" id="UP001056201">
    <property type="component" value="Chromosome 2"/>
</dbReference>
<dbReference type="InterPro" id="IPR005467">
    <property type="entry name" value="His_kinase_dom"/>
</dbReference>
<evidence type="ECO:0000256" key="6">
    <source>
        <dbReference type="ARBA" id="ARBA00022679"/>
    </source>
</evidence>
<dbReference type="GO" id="GO:0016301">
    <property type="term" value="F:kinase activity"/>
    <property type="evidence" value="ECO:0007669"/>
    <property type="project" value="UniProtKB-KW"/>
</dbReference>
<sequence length="442" mass="48447">MTAVPEAGAGWRGRWQGARQRLGHSLRWRLVGLFVLLAVATVIVFLSGMQESFRGGGGGWRALARPLVAHYLDLATADLGTPPSIDKARQMVQRLPLRIQIDGPQVQWDSHPERAAWARRHGRDDDGAEWQSRMTADGHRVTFRLVPLPHERRARGIGWATLALLLVLVALAWRGVSSLLRPIEGIRAGVQRYGQGNFSQPIAVQRQDELGQLAQQVNTMAADLQRMLEAQRGLLLAISHELRSPLTRARVNAELVEDGEARDALLRDLGEMRDLISDLLDSERLTAGHAALQTEPTDLAALLREVAADEAGTPPLQLDLAEGLPLLPVDRSRLRLLLRNLIGNARRHAAGTPVVLGLQREGGALVLSVRDHGPGVSDEQLARLAEPFYRTDSARQRRTGGVGLGLYLCRLVAQAHGGQLRIERAQPGLRVSALFPQDPLPP</sequence>
<dbReference type="SUPFAM" id="SSF47384">
    <property type="entry name" value="Homodimeric domain of signal transducing histidine kinase"/>
    <property type="match status" value="1"/>
</dbReference>
<dbReference type="EC" id="2.7.13.3" evidence="3"/>
<dbReference type="RefSeq" id="WP_250198427.1">
    <property type="nucleotide sequence ID" value="NZ_CP097636.1"/>
</dbReference>
<dbReference type="PROSITE" id="PS50885">
    <property type="entry name" value="HAMP"/>
    <property type="match status" value="1"/>
</dbReference>